<evidence type="ECO:0000256" key="5">
    <source>
        <dbReference type="SAM" id="MobiDB-lite"/>
    </source>
</evidence>
<evidence type="ECO:0000256" key="4">
    <source>
        <dbReference type="ARBA" id="ARBA00023242"/>
    </source>
</evidence>
<dbReference type="InterPro" id="IPR025974">
    <property type="entry name" value="Mif2/CENP-C_cupin"/>
</dbReference>
<feature type="compositionally biased region" description="Basic and acidic residues" evidence="5">
    <location>
        <begin position="73"/>
        <end position="86"/>
    </location>
</feature>
<dbReference type="GO" id="GO:0005634">
    <property type="term" value="C:nucleus"/>
    <property type="evidence" value="ECO:0007669"/>
    <property type="project" value="UniProtKB-SubCell"/>
</dbReference>
<feature type="domain" description="Mif2/CENP-C cupin" evidence="6">
    <location>
        <begin position="443"/>
        <end position="528"/>
    </location>
</feature>
<accession>A0A9P6NXT0</accession>
<dbReference type="InterPro" id="IPR011051">
    <property type="entry name" value="RmlC_Cupin_sf"/>
</dbReference>
<dbReference type="GO" id="GO:0051455">
    <property type="term" value="P:spindle attachment to meiosis I kinetochore"/>
    <property type="evidence" value="ECO:0007669"/>
    <property type="project" value="TreeGrafter"/>
</dbReference>
<gene>
    <name evidence="7" type="ORF">CROQUDRAFT_56086</name>
</gene>
<keyword evidence="4" id="KW-0539">Nucleus</keyword>
<reference evidence="7" key="1">
    <citation type="submission" date="2013-11" db="EMBL/GenBank/DDBJ databases">
        <title>Genome sequence of the fusiform rust pathogen reveals effectors for host alternation and coevolution with pine.</title>
        <authorList>
            <consortium name="DOE Joint Genome Institute"/>
            <person name="Smith K."/>
            <person name="Pendleton A."/>
            <person name="Kubisiak T."/>
            <person name="Anderson C."/>
            <person name="Salamov A."/>
            <person name="Aerts A."/>
            <person name="Riley R."/>
            <person name="Clum A."/>
            <person name="Lindquist E."/>
            <person name="Ence D."/>
            <person name="Campbell M."/>
            <person name="Kronenberg Z."/>
            <person name="Feau N."/>
            <person name="Dhillon B."/>
            <person name="Hamelin R."/>
            <person name="Burleigh J."/>
            <person name="Smith J."/>
            <person name="Yandell M."/>
            <person name="Nelson C."/>
            <person name="Grigoriev I."/>
            <person name="Davis J."/>
        </authorList>
    </citation>
    <scope>NUCLEOTIDE SEQUENCE</scope>
    <source>
        <strain evidence="7">G11</strain>
    </source>
</reference>
<evidence type="ECO:0000256" key="3">
    <source>
        <dbReference type="ARBA" id="ARBA00023125"/>
    </source>
</evidence>
<feature type="compositionally biased region" description="Basic and acidic residues" evidence="5">
    <location>
        <begin position="220"/>
        <end position="236"/>
    </location>
</feature>
<dbReference type="AlphaFoldDB" id="A0A9P6NXT0"/>
<proteinExistence type="inferred from homology"/>
<dbReference type="SUPFAM" id="SSF51182">
    <property type="entry name" value="RmlC-like cupins"/>
    <property type="match status" value="1"/>
</dbReference>
<feature type="compositionally biased region" description="Basic and acidic residues" evidence="5">
    <location>
        <begin position="289"/>
        <end position="302"/>
    </location>
</feature>
<dbReference type="GO" id="GO:0051315">
    <property type="term" value="P:attachment of mitotic spindle microtubules to kinetochore"/>
    <property type="evidence" value="ECO:0007669"/>
    <property type="project" value="TreeGrafter"/>
</dbReference>
<dbReference type="Pfam" id="PF11699">
    <property type="entry name" value="CENP-C_C"/>
    <property type="match status" value="1"/>
</dbReference>
<dbReference type="PANTHER" id="PTHR16684:SF11">
    <property type="entry name" value="CENTROMERE PROTEIN C"/>
    <property type="match status" value="1"/>
</dbReference>
<keyword evidence="3" id="KW-0238">DNA-binding</keyword>
<dbReference type="PANTHER" id="PTHR16684">
    <property type="entry name" value="CENTROMERE PROTEIN C"/>
    <property type="match status" value="1"/>
</dbReference>
<dbReference type="GO" id="GO:0019237">
    <property type="term" value="F:centromeric DNA binding"/>
    <property type="evidence" value="ECO:0007669"/>
    <property type="project" value="InterPro"/>
</dbReference>
<dbReference type="OrthoDB" id="1939643at2759"/>
<dbReference type="InterPro" id="IPR014710">
    <property type="entry name" value="RmlC-like_jellyroll"/>
</dbReference>
<feature type="compositionally biased region" description="Acidic residues" evidence="5">
    <location>
        <begin position="145"/>
        <end position="154"/>
    </location>
</feature>
<evidence type="ECO:0000256" key="1">
    <source>
        <dbReference type="ARBA" id="ARBA00004123"/>
    </source>
</evidence>
<sequence length="562" mass="62570">MPPRHRPAPTDSYHPNFDPGVTGCRTGIAPPENVRRGSDGFERFSDFAPSPNKKLSPIKISPLKQLKRARPQPRPDKHHEIGERGRKTGVSPPTNVRRGSDGFEDFGAYLAKATEMTNKDIEKERKKQAVVSRNLRKMSVATFVDDGEDDEDYREESMSLANSGLESHTIERSERLRKKDSNDRLKDRRRESAIESADDSSPIRTAHDSELANFDQAPGDEDRSNKSDKGKQKAAEQEPEDHESDSSDSGGGGGLDYDQGPAPDEEAQNQNDTQVLEDIPEEDEEGESEETRLELKEVDQPAKRKKKNPRANPPPPAGVRRSDRQRLPRLAHWRGEHVVYGRSQTPVGNLTVVGMVDVVRVPDDPVEPFATRNRRGTTRRIKSESVPPDGPPNVSADVDARTTPIGVVFSHTKQIEVRRRLVSTRRNQEERLKNEPSSSKDRFQFQRLFTESDFSASGILYIPVGQAKPTKASKDNCYDFTVLRGHVSVTVHRTNFVVGPEGLVHVPRGNLYSLENVGDCVAKVSFSQSRRIAVGSDPDEESDTNEEPLVEGEQGARAGEGE</sequence>
<feature type="compositionally biased region" description="Low complexity" evidence="5">
    <location>
        <begin position="551"/>
        <end position="562"/>
    </location>
</feature>
<name>A0A9P6NXT0_9BASI</name>
<evidence type="ECO:0000256" key="2">
    <source>
        <dbReference type="ARBA" id="ARBA00010291"/>
    </source>
</evidence>
<dbReference type="InterPro" id="IPR028386">
    <property type="entry name" value="CENP-C/Mif2/cnp3"/>
</dbReference>
<evidence type="ECO:0000259" key="6">
    <source>
        <dbReference type="Pfam" id="PF11699"/>
    </source>
</evidence>
<feature type="region of interest" description="Disordered" evidence="5">
    <location>
        <begin position="367"/>
        <end position="398"/>
    </location>
</feature>
<dbReference type="Gene3D" id="2.60.120.10">
    <property type="entry name" value="Jelly Rolls"/>
    <property type="match status" value="1"/>
</dbReference>
<dbReference type="EMBL" id="MU167209">
    <property type="protein sequence ID" value="KAG0152119.1"/>
    <property type="molecule type" value="Genomic_DNA"/>
</dbReference>
<comment type="similarity">
    <text evidence="2">Belongs to the CENP-C/MIF2 family.</text>
</comment>
<comment type="caution">
    <text evidence="7">The sequence shown here is derived from an EMBL/GenBank/DDBJ whole genome shotgun (WGS) entry which is preliminary data.</text>
</comment>
<evidence type="ECO:0000313" key="7">
    <source>
        <dbReference type="EMBL" id="KAG0152119.1"/>
    </source>
</evidence>
<feature type="compositionally biased region" description="Acidic residues" evidence="5">
    <location>
        <begin position="278"/>
        <end position="288"/>
    </location>
</feature>
<evidence type="ECO:0000313" key="8">
    <source>
        <dbReference type="Proteomes" id="UP000886653"/>
    </source>
</evidence>
<protein>
    <recommendedName>
        <fullName evidence="6">Mif2/CENP-C cupin domain-containing protein</fullName>
    </recommendedName>
</protein>
<keyword evidence="8" id="KW-1185">Reference proteome</keyword>
<feature type="compositionally biased region" description="Basic and acidic residues" evidence="5">
    <location>
        <begin position="168"/>
        <end position="193"/>
    </location>
</feature>
<organism evidence="7 8">
    <name type="scientific">Cronartium quercuum f. sp. fusiforme G11</name>
    <dbReference type="NCBI Taxonomy" id="708437"/>
    <lineage>
        <taxon>Eukaryota</taxon>
        <taxon>Fungi</taxon>
        <taxon>Dikarya</taxon>
        <taxon>Basidiomycota</taxon>
        <taxon>Pucciniomycotina</taxon>
        <taxon>Pucciniomycetes</taxon>
        <taxon>Pucciniales</taxon>
        <taxon>Coleosporiaceae</taxon>
        <taxon>Cronartium</taxon>
    </lineage>
</organism>
<feature type="compositionally biased region" description="Acidic residues" evidence="5">
    <location>
        <begin position="537"/>
        <end position="550"/>
    </location>
</feature>
<dbReference type="GO" id="GO:0000776">
    <property type="term" value="C:kinetochore"/>
    <property type="evidence" value="ECO:0007669"/>
    <property type="project" value="InterPro"/>
</dbReference>
<dbReference type="Proteomes" id="UP000886653">
    <property type="component" value="Unassembled WGS sequence"/>
</dbReference>
<feature type="region of interest" description="Disordered" evidence="5">
    <location>
        <begin position="1"/>
        <end position="102"/>
    </location>
</feature>
<comment type="subcellular location">
    <subcellularLocation>
        <location evidence="1">Nucleus</location>
    </subcellularLocation>
</comment>
<dbReference type="GO" id="GO:0051382">
    <property type="term" value="P:kinetochore assembly"/>
    <property type="evidence" value="ECO:0007669"/>
    <property type="project" value="InterPro"/>
</dbReference>
<feature type="compositionally biased region" description="Basic and acidic residues" evidence="5">
    <location>
        <begin position="33"/>
        <end position="45"/>
    </location>
</feature>
<feature type="region of interest" description="Disordered" evidence="5">
    <location>
        <begin position="531"/>
        <end position="562"/>
    </location>
</feature>
<feature type="region of interest" description="Disordered" evidence="5">
    <location>
        <begin position="120"/>
        <end position="327"/>
    </location>
</feature>